<comment type="catalytic activity">
    <reaction evidence="5 7">
        <text>N(6)-[(R)-S(8)-aminomethyldihydrolipoyl]-L-lysyl-[protein] + (6S)-5,6,7,8-tetrahydrofolate = N(6)-[(R)-dihydrolipoyl]-L-lysyl-[protein] + (6R)-5,10-methylene-5,6,7,8-tetrahydrofolate + NH4(+)</text>
        <dbReference type="Rhea" id="RHEA:16945"/>
        <dbReference type="Rhea" id="RHEA-COMP:10475"/>
        <dbReference type="Rhea" id="RHEA-COMP:10492"/>
        <dbReference type="ChEBI" id="CHEBI:15636"/>
        <dbReference type="ChEBI" id="CHEBI:28938"/>
        <dbReference type="ChEBI" id="CHEBI:57453"/>
        <dbReference type="ChEBI" id="CHEBI:83100"/>
        <dbReference type="ChEBI" id="CHEBI:83143"/>
        <dbReference type="EC" id="2.1.2.10"/>
    </reaction>
</comment>
<dbReference type="SUPFAM" id="SSF101790">
    <property type="entry name" value="Aminomethyltransferase beta-barrel domain"/>
    <property type="match status" value="1"/>
</dbReference>
<dbReference type="Gene3D" id="3.30.70.1400">
    <property type="entry name" value="Aminomethyltransferase beta-barrel domains"/>
    <property type="match status" value="1"/>
</dbReference>
<keyword evidence="4 7" id="KW-0808">Transferase</keyword>
<dbReference type="InterPro" id="IPR028896">
    <property type="entry name" value="GcvT/YgfZ/DmdA"/>
</dbReference>
<comment type="subcellular location">
    <subcellularLocation>
        <location evidence="7">Mitochondrion</location>
    </subcellularLocation>
</comment>
<organism evidence="10 11">
    <name type="scientific">Symbiochloris irregularis</name>
    <dbReference type="NCBI Taxonomy" id="706552"/>
    <lineage>
        <taxon>Eukaryota</taxon>
        <taxon>Viridiplantae</taxon>
        <taxon>Chlorophyta</taxon>
        <taxon>core chlorophytes</taxon>
        <taxon>Trebouxiophyceae</taxon>
        <taxon>Trebouxiales</taxon>
        <taxon>Trebouxiaceae</taxon>
        <taxon>Symbiochloris</taxon>
    </lineage>
</organism>
<dbReference type="NCBIfam" id="NF001567">
    <property type="entry name" value="PRK00389.1"/>
    <property type="match status" value="1"/>
</dbReference>
<comment type="caution">
    <text evidence="10">The sequence shown here is derived from an EMBL/GenBank/DDBJ whole genome shotgun (WGS) entry which is preliminary data.</text>
</comment>
<gene>
    <name evidence="10" type="ORF">WJX73_002188</name>
</gene>
<dbReference type="Pfam" id="PF01571">
    <property type="entry name" value="GCV_T"/>
    <property type="match status" value="1"/>
</dbReference>
<dbReference type="Gene3D" id="4.10.1250.10">
    <property type="entry name" value="Aminomethyltransferase fragment"/>
    <property type="match status" value="1"/>
</dbReference>
<feature type="binding site" evidence="6">
    <location>
        <position position="250"/>
    </location>
    <ligand>
        <name>substrate</name>
    </ligand>
</feature>
<dbReference type="Proteomes" id="UP001465755">
    <property type="component" value="Unassembled WGS sequence"/>
</dbReference>
<feature type="domain" description="GCVT N-terminal" evidence="8">
    <location>
        <begin position="55"/>
        <end position="311"/>
    </location>
</feature>
<dbReference type="Gene3D" id="3.30.1360.120">
    <property type="entry name" value="Probable tRNA modification gtpase trme, domain 1"/>
    <property type="match status" value="1"/>
</dbReference>
<dbReference type="GO" id="GO:0005960">
    <property type="term" value="C:glycine cleavage complex"/>
    <property type="evidence" value="ECO:0007669"/>
    <property type="project" value="InterPro"/>
</dbReference>
<evidence type="ECO:0000256" key="6">
    <source>
        <dbReference type="PIRSR" id="PIRSR006487-1"/>
    </source>
</evidence>
<dbReference type="AlphaFoldDB" id="A0AAW1NRV2"/>
<keyword evidence="7" id="KW-0496">Mitochondrion</keyword>
<reference evidence="10 11" key="1">
    <citation type="journal article" date="2024" name="Nat. Commun.">
        <title>Phylogenomics reveals the evolutionary origins of lichenization in chlorophyte algae.</title>
        <authorList>
            <person name="Puginier C."/>
            <person name="Libourel C."/>
            <person name="Otte J."/>
            <person name="Skaloud P."/>
            <person name="Haon M."/>
            <person name="Grisel S."/>
            <person name="Petersen M."/>
            <person name="Berrin J.G."/>
            <person name="Delaux P.M."/>
            <person name="Dal Grande F."/>
            <person name="Keller J."/>
        </authorList>
    </citation>
    <scope>NUCLEOTIDE SEQUENCE [LARGE SCALE GENOMIC DNA]</scope>
    <source>
        <strain evidence="10 11">SAG 2036</strain>
    </source>
</reference>
<dbReference type="EC" id="2.1.2.10" evidence="7"/>
<evidence type="ECO:0000256" key="7">
    <source>
        <dbReference type="RuleBase" id="RU003981"/>
    </source>
</evidence>
<sequence>MQALVGRQLSREGKQLFGAIVQRLRGQPGTALEPALYPALSRGYADESSLLKTPLYDYHVEQGGKMVPFAGWSMPVQYKDSLMDSVRHCRKDASIFDVSHMLGVTFKGKESVQFLEKLTVGDLQGIENGSGSLTLFTNDRGGIIDDTVLTKVGDNEIYLVVNAGCREKDIKHLSTHLKWFKDEGGDVDMIIHDDRSLLALQGPAAAEVLAPLVPALDLGKFYFSNFAKVDVDGKPCFVTRTGYTGEDGFEISVPDADATSLAKKLMENSRVKMSGLGARDALRLEAGLCLYGNDMTEDITPVQAGLKWTIGQRRRDACDFLGGEVIKKQLTDGVDERRVGLLAKGAPPRQHAEILTMEGEKVGEVTSGAFSPNINKNIAMGYVKKGHNKSGTKLQVAVRGRKSDAEVAKMPFVKTTYFRPS</sequence>
<keyword evidence="11" id="KW-1185">Reference proteome</keyword>
<dbReference type="GO" id="GO:0004047">
    <property type="term" value="F:aminomethyltransferase activity"/>
    <property type="evidence" value="ECO:0007669"/>
    <property type="project" value="UniProtKB-EC"/>
</dbReference>
<feature type="domain" description="Aminomethyltransferase C-terminal" evidence="9">
    <location>
        <begin position="337"/>
        <end position="414"/>
    </location>
</feature>
<dbReference type="EMBL" id="JALJOQ010000114">
    <property type="protein sequence ID" value="KAK9796663.1"/>
    <property type="molecule type" value="Genomic_DNA"/>
</dbReference>
<protein>
    <recommendedName>
        <fullName evidence="7">Aminomethyltransferase</fullName>
        <ecNumber evidence="7">2.1.2.10</ecNumber>
    </recommendedName>
    <alternativeName>
        <fullName evidence="7">Glycine cleavage system T protein</fullName>
    </alternativeName>
</protein>
<dbReference type="InterPro" id="IPR013977">
    <property type="entry name" value="GcvT_C"/>
</dbReference>
<dbReference type="Pfam" id="PF08669">
    <property type="entry name" value="GCV_T_C"/>
    <property type="match status" value="1"/>
</dbReference>
<dbReference type="InterPro" id="IPR006222">
    <property type="entry name" value="GCVT_N"/>
</dbReference>
<comment type="subunit">
    <text evidence="2 7">The glycine cleavage system is composed of four proteins: P, T, L and H.</text>
</comment>
<comment type="function">
    <text evidence="7">The glycine cleavage system catalyzes the degradation of glycine.</text>
</comment>
<dbReference type="FunFam" id="3.30.70.1400:FF:000001">
    <property type="entry name" value="Aminomethyltransferase"/>
    <property type="match status" value="1"/>
</dbReference>
<dbReference type="GO" id="GO:0005739">
    <property type="term" value="C:mitochondrion"/>
    <property type="evidence" value="ECO:0007669"/>
    <property type="project" value="UniProtKB-SubCell"/>
</dbReference>
<dbReference type="PANTHER" id="PTHR43757:SF2">
    <property type="entry name" value="AMINOMETHYLTRANSFERASE, MITOCHONDRIAL"/>
    <property type="match status" value="1"/>
</dbReference>
<accession>A0AAW1NRV2</accession>
<dbReference type="Gene3D" id="2.40.30.110">
    <property type="entry name" value="Aminomethyltransferase beta-barrel domains"/>
    <property type="match status" value="1"/>
</dbReference>
<proteinExistence type="inferred from homology"/>
<dbReference type="GO" id="GO:0008483">
    <property type="term" value="F:transaminase activity"/>
    <property type="evidence" value="ECO:0007669"/>
    <property type="project" value="UniProtKB-KW"/>
</dbReference>
<comment type="similarity">
    <text evidence="1 7">Belongs to the GcvT family.</text>
</comment>
<dbReference type="PIRSF" id="PIRSF006487">
    <property type="entry name" value="GcvT"/>
    <property type="match status" value="1"/>
</dbReference>
<dbReference type="NCBIfam" id="TIGR00528">
    <property type="entry name" value="gcvT"/>
    <property type="match status" value="1"/>
</dbReference>
<dbReference type="SUPFAM" id="SSF103025">
    <property type="entry name" value="Folate-binding domain"/>
    <property type="match status" value="1"/>
</dbReference>
<evidence type="ECO:0000259" key="9">
    <source>
        <dbReference type="Pfam" id="PF08669"/>
    </source>
</evidence>
<evidence type="ECO:0000256" key="5">
    <source>
        <dbReference type="ARBA" id="ARBA00047665"/>
    </source>
</evidence>
<evidence type="ECO:0000259" key="8">
    <source>
        <dbReference type="Pfam" id="PF01571"/>
    </source>
</evidence>
<evidence type="ECO:0000313" key="11">
    <source>
        <dbReference type="Proteomes" id="UP001465755"/>
    </source>
</evidence>
<dbReference type="InterPro" id="IPR029043">
    <property type="entry name" value="GcvT/YgfZ_C"/>
</dbReference>
<dbReference type="InterPro" id="IPR006223">
    <property type="entry name" value="GcvT"/>
</dbReference>
<evidence type="ECO:0000256" key="1">
    <source>
        <dbReference type="ARBA" id="ARBA00008609"/>
    </source>
</evidence>
<dbReference type="PANTHER" id="PTHR43757">
    <property type="entry name" value="AMINOMETHYLTRANSFERASE"/>
    <property type="match status" value="1"/>
</dbReference>
<keyword evidence="7" id="KW-0809">Transit peptide</keyword>
<evidence type="ECO:0000256" key="3">
    <source>
        <dbReference type="ARBA" id="ARBA00022576"/>
    </source>
</evidence>
<dbReference type="GO" id="GO:0006546">
    <property type="term" value="P:glycine catabolic process"/>
    <property type="evidence" value="ECO:0007669"/>
    <property type="project" value="InterPro"/>
</dbReference>
<evidence type="ECO:0000256" key="4">
    <source>
        <dbReference type="ARBA" id="ARBA00022679"/>
    </source>
</evidence>
<name>A0AAW1NRV2_9CHLO</name>
<evidence type="ECO:0000313" key="10">
    <source>
        <dbReference type="EMBL" id="KAK9796663.1"/>
    </source>
</evidence>
<keyword evidence="3 7" id="KW-0032">Aminotransferase</keyword>
<dbReference type="FunFam" id="2.40.30.110:FF:000002">
    <property type="entry name" value="Aminomethyltransferase"/>
    <property type="match status" value="1"/>
</dbReference>
<evidence type="ECO:0000256" key="2">
    <source>
        <dbReference type="ARBA" id="ARBA00011690"/>
    </source>
</evidence>
<dbReference type="InterPro" id="IPR027266">
    <property type="entry name" value="TrmE/GcvT-like"/>
</dbReference>